<feature type="compositionally biased region" description="Pro residues" evidence="1">
    <location>
        <begin position="48"/>
        <end position="57"/>
    </location>
</feature>
<protein>
    <submittedName>
        <fullName evidence="2">Uncharacterized protein</fullName>
    </submittedName>
</protein>
<dbReference type="AlphaFoldDB" id="A0A6A6G5A8"/>
<keyword evidence="3" id="KW-1185">Reference proteome</keyword>
<dbReference type="EMBL" id="ML992512">
    <property type="protein sequence ID" value="KAF2220620.1"/>
    <property type="molecule type" value="Genomic_DNA"/>
</dbReference>
<evidence type="ECO:0000313" key="2">
    <source>
        <dbReference type="EMBL" id="KAF2220620.1"/>
    </source>
</evidence>
<dbReference type="Proteomes" id="UP000799538">
    <property type="component" value="Unassembled WGS sequence"/>
</dbReference>
<evidence type="ECO:0000256" key="1">
    <source>
        <dbReference type="SAM" id="MobiDB-lite"/>
    </source>
</evidence>
<feature type="region of interest" description="Disordered" evidence="1">
    <location>
        <begin position="1"/>
        <end position="162"/>
    </location>
</feature>
<organism evidence="2 3">
    <name type="scientific">Elsinoe ampelina</name>
    <dbReference type="NCBI Taxonomy" id="302913"/>
    <lineage>
        <taxon>Eukaryota</taxon>
        <taxon>Fungi</taxon>
        <taxon>Dikarya</taxon>
        <taxon>Ascomycota</taxon>
        <taxon>Pezizomycotina</taxon>
        <taxon>Dothideomycetes</taxon>
        <taxon>Dothideomycetidae</taxon>
        <taxon>Myriangiales</taxon>
        <taxon>Elsinoaceae</taxon>
        <taxon>Elsinoe</taxon>
    </lineage>
</organism>
<feature type="compositionally biased region" description="Basic and acidic residues" evidence="1">
    <location>
        <begin position="144"/>
        <end position="162"/>
    </location>
</feature>
<proteinExistence type="predicted"/>
<reference evidence="3" key="1">
    <citation type="journal article" date="2020" name="Stud. Mycol.">
        <title>101 Dothideomycetes genomes: A test case for predicting lifestyles and emergence of pathogens.</title>
        <authorList>
            <person name="Haridas S."/>
            <person name="Albert R."/>
            <person name="Binder M."/>
            <person name="Bloem J."/>
            <person name="LaButti K."/>
            <person name="Salamov A."/>
            <person name="Andreopoulos B."/>
            <person name="Baker S."/>
            <person name="Barry K."/>
            <person name="Bills G."/>
            <person name="Bluhm B."/>
            <person name="Cannon C."/>
            <person name="Castanera R."/>
            <person name="Culley D."/>
            <person name="Daum C."/>
            <person name="Ezra D."/>
            <person name="Gonzalez J."/>
            <person name="Henrissat B."/>
            <person name="Kuo A."/>
            <person name="Liang C."/>
            <person name="Lipzen A."/>
            <person name="Lutzoni F."/>
            <person name="Magnuson J."/>
            <person name="Mondo S."/>
            <person name="Nolan M."/>
            <person name="Ohm R."/>
            <person name="Pangilinan J."/>
            <person name="Park H.-J."/>
            <person name="Ramirez L."/>
            <person name="Alfaro M."/>
            <person name="Sun H."/>
            <person name="Tritt A."/>
            <person name="Yoshinaga Y."/>
            <person name="Zwiers L.-H."/>
            <person name="Turgeon B."/>
            <person name="Goodwin S."/>
            <person name="Spatafora J."/>
            <person name="Crous P."/>
            <person name="Grigoriev I."/>
        </authorList>
    </citation>
    <scope>NUCLEOTIDE SEQUENCE [LARGE SCALE GENOMIC DNA]</scope>
    <source>
        <strain evidence="3">CECT 20119</strain>
    </source>
</reference>
<name>A0A6A6G5A8_9PEZI</name>
<sequence length="162" mass="16750">MTSGVVQAGVMDQERALLPRPSTISQPYQDKDTAPSLPHRGTHVPGHPSNPSPPGHGPDPSSLDYAPDPSSLDCGPDYGPDYAPDHAPDYAPKPGSDLRPSDRIRKSRSPIPDTDPRILALQTPGSAAGAGDGNAPSRCSPGGRVDEDVGTSERDGARVCGG</sequence>
<accession>A0A6A6G5A8</accession>
<gene>
    <name evidence="2" type="ORF">BDZ85DRAFT_284344</name>
</gene>
<evidence type="ECO:0000313" key="3">
    <source>
        <dbReference type="Proteomes" id="UP000799538"/>
    </source>
</evidence>